<dbReference type="PROSITE" id="PS50119">
    <property type="entry name" value="ZF_BBOX"/>
    <property type="match status" value="1"/>
</dbReference>
<dbReference type="GeneTree" id="ENSGT01150000286899"/>
<evidence type="ECO:0000313" key="13">
    <source>
        <dbReference type="Proteomes" id="UP000694397"/>
    </source>
</evidence>
<dbReference type="InterPro" id="IPR006574">
    <property type="entry name" value="PRY"/>
</dbReference>
<reference evidence="12" key="2">
    <citation type="submission" date="2025-08" db="UniProtKB">
        <authorList>
            <consortium name="Ensembl"/>
        </authorList>
    </citation>
    <scope>IDENTIFICATION</scope>
</reference>
<dbReference type="AlphaFoldDB" id="A0A8C9S9R1"/>
<organism evidence="12 13">
    <name type="scientific">Scleropages formosus</name>
    <name type="common">Asian bonytongue</name>
    <name type="synonym">Osteoglossum formosum</name>
    <dbReference type="NCBI Taxonomy" id="113540"/>
    <lineage>
        <taxon>Eukaryota</taxon>
        <taxon>Metazoa</taxon>
        <taxon>Chordata</taxon>
        <taxon>Craniata</taxon>
        <taxon>Vertebrata</taxon>
        <taxon>Euteleostomi</taxon>
        <taxon>Actinopterygii</taxon>
        <taxon>Neopterygii</taxon>
        <taxon>Teleostei</taxon>
        <taxon>Osteoglossocephala</taxon>
        <taxon>Osteoglossomorpha</taxon>
        <taxon>Osteoglossiformes</taxon>
        <taxon>Osteoglossidae</taxon>
        <taxon>Scleropages</taxon>
    </lineage>
</organism>
<dbReference type="SUPFAM" id="SSF49899">
    <property type="entry name" value="Concanavalin A-like lectins/glucanases"/>
    <property type="match status" value="1"/>
</dbReference>
<feature type="domain" description="B30.2/SPRY" evidence="11">
    <location>
        <begin position="356"/>
        <end position="547"/>
    </location>
</feature>
<dbReference type="InterPro" id="IPR043136">
    <property type="entry name" value="B30.2/SPRY_sf"/>
</dbReference>
<feature type="coiled-coil region" evidence="7">
    <location>
        <begin position="211"/>
        <end position="296"/>
    </location>
</feature>
<feature type="region of interest" description="Disordered" evidence="8">
    <location>
        <begin position="387"/>
        <end position="406"/>
    </location>
</feature>
<keyword evidence="2" id="KW-0479">Metal-binding</keyword>
<evidence type="ECO:0000256" key="7">
    <source>
        <dbReference type="SAM" id="Coils"/>
    </source>
</evidence>
<dbReference type="PROSITE" id="PS50188">
    <property type="entry name" value="B302_SPRY"/>
    <property type="match status" value="1"/>
</dbReference>
<dbReference type="OrthoDB" id="6105938at2759"/>
<dbReference type="CDD" id="cd19769">
    <property type="entry name" value="Bbox2_TRIM16-like"/>
    <property type="match status" value="1"/>
</dbReference>
<evidence type="ECO:0000256" key="6">
    <source>
        <dbReference type="PROSITE-ProRule" id="PRU00024"/>
    </source>
</evidence>
<dbReference type="PRINTS" id="PR01407">
    <property type="entry name" value="BUTYPHLNCDUF"/>
</dbReference>
<proteinExistence type="predicted"/>
<dbReference type="InterPro" id="IPR013320">
    <property type="entry name" value="ConA-like_dom_sf"/>
</dbReference>
<accession>A0A8C9S9R1</accession>
<keyword evidence="13" id="KW-1185">Reference proteome</keyword>
<protein>
    <recommendedName>
        <fullName evidence="14">Tripartite motif-containing protein 16-like</fullName>
    </recommendedName>
</protein>
<dbReference type="SMART" id="SM00184">
    <property type="entry name" value="RING"/>
    <property type="match status" value="1"/>
</dbReference>
<dbReference type="Proteomes" id="UP000694397">
    <property type="component" value="Chromosome 9"/>
</dbReference>
<dbReference type="PROSITE" id="PS50089">
    <property type="entry name" value="ZF_RING_2"/>
    <property type="match status" value="1"/>
</dbReference>
<evidence type="ECO:0000259" key="10">
    <source>
        <dbReference type="PROSITE" id="PS50119"/>
    </source>
</evidence>
<reference evidence="12" key="3">
    <citation type="submission" date="2025-09" db="UniProtKB">
        <authorList>
            <consortium name="Ensembl"/>
        </authorList>
    </citation>
    <scope>IDENTIFICATION</scope>
</reference>
<dbReference type="InterPro" id="IPR013083">
    <property type="entry name" value="Znf_RING/FYVE/PHD"/>
</dbReference>
<keyword evidence="4" id="KW-0862">Zinc</keyword>
<dbReference type="SMART" id="SM00336">
    <property type="entry name" value="BBOX"/>
    <property type="match status" value="1"/>
</dbReference>
<dbReference type="Gene3D" id="2.60.120.920">
    <property type="match status" value="1"/>
</dbReference>
<dbReference type="SUPFAM" id="SSF57850">
    <property type="entry name" value="RING/U-box"/>
    <property type="match status" value="1"/>
</dbReference>
<dbReference type="GO" id="GO:0045087">
    <property type="term" value="P:innate immune response"/>
    <property type="evidence" value="ECO:0007669"/>
    <property type="project" value="UniProtKB-KW"/>
</dbReference>
<evidence type="ECO:0000256" key="5">
    <source>
        <dbReference type="ARBA" id="ARBA00022859"/>
    </source>
</evidence>
<dbReference type="Pfam" id="PF00622">
    <property type="entry name" value="SPRY"/>
    <property type="match status" value="1"/>
</dbReference>
<dbReference type="Pfam" id="PF13765">
    <property type="entry name" value="PRY"/>
    <property type="match status" value="1"/>
</dbReference>
<dbReference type="PROSITE" id="PS00518">
    <property type="entry name" value="ZF_RING_1"/>
    <property type="match status" value="1"/>
</dbReference>
<dbReference type="InterPro" id="IPR000315">
    <property type="entry name" value="Znf_B-box"/>
</dbReference>
<evidence type="ECO:0000313" key="12">
    <source>
        <dbReference type="Ensembl" id="ENSSFOP00015031558.2"/>
    </source>
</evidence>
<dbReference type="InterPro" id="IPR051051">
    <property type="entry name" value="E3_ubiq-ligase_TRIM/RNF"/>
</dbReference>
<dbReference type="Pfam" id="PF25600">
    <property type="entry name" value="TRIM_CC"/>
    <property type="match status" value="1"/>
</dbReference>
<evidence type="ECO:0000256" key="3">
    <source>
        <dbReference type="ARBA" id="ARBA00022771"/>
    </source>
</evidence>
<dbReference type="Pfam" id="PF00643">
    <property type="entry name" value="zf-B_box"/>
    <property type="match status" value="1"/>
</dbReference>
<evidence type="ECO:0000256" key="2">
    <source>
        <dbReference type="ARBA" id="ARBA00022723"/>
    </source>
</evidence>
<keyword evidence="5" id="KW-0391">Immunity</keyword>
<dbReference type="InterPro" id="IPR003877">
    <property type="entry name" value="SPRY_dom"/>
</dbReference>
<feature type="domain" description="B box-type" evidence="10">
    <location>
        <begin position="149"/>
        <end position="189"/>
    </location>
</feature>
<dbReference type="GO" id="GO:0005737">
    <property type="term" value="C:cytoplasm"/>
    <property type="evidence" value="ECO:0007669"/>
    <property type="project" value="UniProtKB-ARBA"/>
</dbReference>
<name>A0A8C9S9R1_SCLFO</name>
<dbReference type="Ensembl" id="ENSSFOT00015031912.2">
    <property type="protein sequence ID" value="ENSSFOP00015031558.2"/>
    <property type="gene ID" value="ENSSFOG00015020156.2"/>
</dbReference>
<feature type="domain" description="RING-type" evidence="9">
    <location>
        <begin position="15"/>
        <end position="58"/>
    </location>
</feature>
<dbReference type="Gene3D" id="3.30.40.10">
    <property type="entry name" value="Zinc/RING finger domain, C3HC4 (zinc finger)"/>
    <property type="match status" value="1"/>
</dbReference>
<evidence type="ECO:0000256" key="1">
    <source>
        <dbReference type="ARBA" id="ARBA00022588"/>
    </source>
</evidence>
<dbReference type="InterPro" id="IPR058030">
    <property type="entry name" value="TRIM8/14/16/25/29/45/65_CC"/>
</dbReference>
<keyword evidence="7" id="KW-0175">Coiled coil</keyword>
<dbReference type="InterPro" id="IPR001870">
    <property type="entry name" value="B30.2/SPRY"/>
</dbReference>
<evidence type="ECO:0000259" key="9">
    <source>
        <dbReference type="PROSITE" id="PS50089"/>
    </source>
</evidence>
<dbReference type="PANTHER" id="PTHR25465">
    <property type="entry name" value="B-BOX DOMAIN CONTAINING"/>
    <property type="match status" value="1"/>
</dbReference>
<keyword evidence="3 6" id="KW-0863">Zinc-finger</keyword>
<dbReference type="PANTHER" id="PTHR25465:SF5">
    <property type="entry name" value="E3 UBIQUITIN_ISG15 LIGASE TRIM25-RELATED"/>
    <property type="match status" value="1"/>
</dbReference>
<dbReference type="InterPro" id="IPR017907">
    <property type="entry name" value="Znf_RING_CS"/>
</dbReference>
<dbReference type="CDD" id="cd16040">
    <property type="entry name" value="SPRY_PRY_SNTX"/>
    <property type="match status" value="1"/>
</dbReference>
<evidence type="ECO:0000259" key="11">
    <source>
        <dbReference type="PROSITE" id="PS50188"/>
    </source>
</evidence>
<keyword evidence="1" id="KW-0399">Innate immunity</keyword>
<evidence type="ECO:0000256" key="4">
    <source>
        <dbReference type="ARBA" id="ARBA00022833"/>
    </source>
</evidence>
<gene>
    <name evidence="12" type="primary">LOC108922751</name>
</gene>
<dbReference type="GO" id="GO:0008270">
    <property type="term" value="F:zinc ion binding"/>
    <property type="evidence" value="ECO:0007669"/>
    <property type="project" value="UniProtKB-KW"/>
</dbReference>
<dbReference type="SMART" id="SM00589">
    <property type="entry name" value="PRY"/>
    <property type="match status" value="1"/>
</dbReference>
<dbReference type="Pfam" id="PF15227">
    <property type="entry name" value="zf-C3HC4_4"/>
    <property type="match status" value="1"/>
</dbReference>
<dbReference type="Gene3D" id="3.30.160.60">
    <property type="entry name" value="Classic Zinc Finger"/>
    <property type="match status" value="1"/>
</dbReference>
<dbReference type="InterPro" id="IPR003879">
    <property type="entry name" value="Butyrophylin_SPRY"/>
</dbReference>
<evidence type="ECO:0008006" key="14">
    <source>
        <dbReference type="Google" id="ProtNLM"/>
    </source>
</evidence>
<reference evidence="12 13" key="1">
    <citation type="submission" date="2019-04" db="EMBL/GenBank/DDBJ databases">
        <authorList>
            <consortium name="Wellcome Sanger Institute Data Sharing"/>
        </authorList>
    </citation>
    <scope>NUCLEOTIDE SEQUENCE [LARGE SCALE GENOMIC DNA]</scope>
</reference>
<evidence type="ECO:0000256" key="8">
    <source>
        <dbReference type="SAM" id="MobiDB-lite"/>
    </source>
</evidence>
<dbReference type="SMART" id="SM00449">
    <property type="entry name" value="SPRY"/>
    <property type="match status" value="1"/>
</dbReference>
<sequence>MAEASISVGQDQFSCSICLDLLKVPVTIPCGHSYCMDCIKGCWDQEDQVGVYRCPQCRHTFTPRPVLGRNTMLAEVVEKVKKSGLQAAPPAPFSSGPGDVECDVCIGRKKKAVKSCLVCLASYCRTHLQPHYESAPLRKHKLTDSTGHLQDKICSLHDKVLELYCRTDRQCVCYLCTVDEHRGHNTVSAAAEKNKKQKELWMIQREFQLLMRERERDVQELRQAVDSLARSAQAALEDTESIFSEMIRSIERRRSEVRDLIRAQEKAAIHRAEGLQKQAEQEIAELKRRHSELQKVLHTEDDVHFLKVYQCVCVPPGPGKLPAFTINPHCSFGDVRKPVLELKKQVELSCKKKIEKILQKAEPKRRAEFLLYSCQLSLDPNTAQRELSLSEGNREVRRRGKPQPYPDHPHRFDWPQVLCREGLTGRCYWEVEWSGTSGVYIAVAYKGIGRRGRTCNCGLGGNDKSWSLVCSVSSYSFWHNNERTEVYGPSSSTIGVYLDHSAGALSFYSVSKDTMTLLHRVQTSFTEPLYPGFYVFKGTDAKLCSVP</sequence>
<dbReference type="SUPFAM" id="SSF57845">
    <property type="entry name" value="B-box zinc-binding domain"/>
    <property type="match status" value="1"/>
</dbReference>
<dbReference type="Gene3D" id="4.10.830.40">
    <property type="match status" value="1"/>
</dbReference>
<dbReference type="InterPro" id="IPR001841">
    <property type="entry name" value="Znf_RING"/>
</dbReference>